<dbReference type="Pfam" id="PF00249">
    <property type="entry name" value="Myb_DNA-binding"/>
    <property type="match status" value="1"/>
</dbReference>
<dbReference type="Pfam" id="PF00569">
    <property type="entry name" value="ZZ"/>
    <property type="match status" value="1"/>
</dbReference>
<dbReference type="SUPFAM" id="SSF57850">
    <property type="entry name" value="RING/U-box"/>
    <property type="match status" value="1"/>
</dbReference>
<dbReference type="InterPro" id="IPR000433">
    <property type="entry name" value="Znf_ZZ"/>
</dbReference>
<evidence type="ECO:0000313" key="7">
    <source>
        <dbReference type="EMBL" id="VEN59863.1"/>
    </source>
</evidence>
<dbReference type="InterPro" id="IPR037830">
    <property type="entry name" value="ZZZ3"/>
</dbReference>
<evidence type="ECO:0000313" key="8">
    <source>
        <dbReference type="Proteomes" id="UP000410492"/>
    </source>
</evidence>
<dbReference type="OrthoDB" id="20473at2759"/>
<dbReference type="AlphaFoldDB" id="A0A653DI44"/>
<comment type="subcellular location">
    <subcellularLocation>
        <location evidence="1">Nucleus</location>
    </subcellularLocation>
</comment>
<dbReference type="EMBL" id="CAACVG010012197">
    <property type="protein sequence ID" value="VEN59863.1"/>
    <property type="molecule type" value="Genomic_DNA"/>
</dbReference>
<evidence type="ECO:0000259" key="6">
    <source>
        <dbReference type="PROSITE" id="PS50135"/>
    </source>
</evidence>
<dbReference type="PANTHER" id="PTHR22705">
    <property type="entry name" value="ZINC FINGER, ZZ DOMAIN CONTAINING 3"/>
    <property type="match status" value="1"/>
</dbReference>
<dbReference type="SMART" id="SM00717">
    <property type="entry name" value="SANT"/>
    <property type="match status" value="1"/>
</dbReference>
<keyword evidence="8" id="KW-1185">Reference proteome</keyword>
<keyword evidence="2" id="KW-0479">Metal-binding</keyword>
<evidence type="ECO:0000256" key="5">
    <source>
        <dbReference type="PROSITE-ProRule" id="PRU00228"/>
    </source>
</evidence>
<accession>A0A653DI44</accession>
<dbReference type="Gene3D" id="3.30.60.90">
    <property type="match status" value="1"/>
</dbReference>
<evidence type="ECO:0000256" key="1">
    <source>
        <dbReference type="ARBA" id="ARBA00004123"/>
    </source>
</evidence>
<dbReference type="Gene3D" id="1.10.10.60">
    <property type="entry name" value="Homeodomain-like"/>
    <property type="match status" value="1"/>
</dbReference>
<dbReference type="PANTHER" id="PTHR22705:SF0">
    <property type="entry name" value="ZZ-TYPE ZINC FINGER-CONTAINING PROTEIN 3"/>
    <property type="match status" value="1"/>
</dbReference>
<dbReference type="InterPro" id="IPR043145">
    <property type="entry name" value="Znf_ZZ_sf"/>
</dbReference>
<dbReference type="InterPro" id="IPR009057">
    <property type="entry name" value="Homeodomain-like_sf"/>
</dbReference>
<dbReference type="PROSITE" id="PS50135">
    <property type="entry name" value="ZF_ZZ_2"/>
    <property type="match status" value="1"/>
</dbReference>
<dbReference type="GO" id="GO:0008270">
    <property type="term" value="F:zinc ion binding"/>
    <property type="evidence" value="ECO:0007669"/>
    <property type="project" value="UniProtKB-KW"/>
</dbReference>
<evidence type="ECO:0000256" key="4">
    <source>
        <dbReference type="ARBA" id="ARBA00022833"/>
    </source>
</evidence>
<evidence type="ECO:0000256" key="3">
    <source>
        <dbReference type="ARBA" id="ARBA00022771"/>
    </source>
</evidence>
<keyword evidence="3 5" id="KW-0863">Zinc-finger</keyword>
<dbReference type="SUPFAM" id="SSF46689">
    <property type="entry name" value="Homeodomain-like"/>
    <property type="match status" value="1"/>
</dbReference>
<reference evidence="7 8" key="1">
    <citation type="submission" date="2019-01" db="EMBL/GenBank/DDBJ databases">
        <authorList>
            <person name="Sayadi A."/>
        </authorList>
    </citation>
    <scope>NUCLEOTIDE SEQUENCE [LARGE SCALE GENOMIC DNA]</scope>
</reference>
<name>A0A653DI44_CALMS</name>
<protein>
    <recommendedName>
        <fullName evidence="6">ZZ-type domain-containing protein</fullName>
    </recommendedName>
</protein>
<feature type="domain" description="ZZ-type" evidence="6">
    <location>
        <begin position="314"/>
        <end position="372"/>
    </location>
</feature>
<dbReference type="GO" id="GO:0005634">
    <property type="term" value="C:nucleus"/>
    <property type="evidence" value="ECO:0007669"/>
    <property type="project" value="UniProtKB-SubCell"/>
</dbReference>
<evidence type="ECO:0000256" key="2">
    <source>
        <dbReference type="ARBA" id="ARBA00022723"/>
    </source>
</evidence>
<dbReference type="GO" id="GO:0070461">
    <property type="term" value="C:SAGA-type complex"/>
    <property type="evidence" value="ECO:0007669"/>
    <property type="project" value="UniProtKB-ARBA"/>
</dbReference>
<dbReference type="CDD" id="cd00167">
    <property type="entry name" value="SANT"/>
    <property type="match status" value="1"/>
</dbReference>
<sequence>MEKSDHLEMEDSAGISDSENDVFFFETDHLALRGDKDYCNVLKTVVTLTALRQKVIQDYNKIIDMKKQLLETDPNHVIRKIQSGEGLGLDIPDRLEIPKLPVINFDKFQVKVQEADLQAIYSSGEKSDENKEIFNSTANTKVWTPEEQKKLEELLILYPPEPVEMNRFKKIADALGTRTVAQVSSRVQKYFLKLYKAGLPIPGRIPKGGEKYKKTIKHYSCNYMRNDQQLLKPSTFFPEMITPVVMDDLEHVPGPTNCSSPSSSSSNYLLQHTYHQGTEAEPVKSETEMQLILLKRVKAEKLKEQDGSFTLVKHIGFKCDYCNLEPIVGARWHCLTCLDSIDFCTDCVLAQMYSSEPHPYNHNLAIFQNDLEKVEEFTSEIKEETIPKKSTSVSDDDDDVRGFRENGGEIVDFCLGDN</sequence>
<keyword evidence="4" id="KW-0862">Zinc</keyword>
<gene>
    <name evidence="7" type="ORF">CALMAC_LOCUS17732</name>
</gene>
<dbReference type="InterPro" id="IPR001005">
    <property type="entry name" value="SANT/Myb"/>
</dbReference>
<dbReference type="SMART" id="SM00291">
    <property type="entry name" value="ZnF_ZZ"/>
    <property type="match status" value="1"/>
</dbReference>
<organism evidence="7 8">
    <name type="scientific">Callosobruchus maculatus</name>
    <name type="common">Southern cowpea weevil</name>
    <name type="synonym">Pulse bruchid</name>
    <dbReference type="NCBI Taxonomy" id="64391"/>
    <lineage>
        <taxon>Eukaryota</taxon>
        <taxon>Metazoa</taxon>
        <taxon>Ecdysozoa</taxon>
        <taxon>Arthropoda</taxon>
        <taxon>Hexapoda</taxon>
        <taxon>Insecta</taxon>
        <taxon>Pterygota</taxon>
        <taxon>Neoptera</taxon>
        <taxon>Endopterygota</taxon>
        <taxon>Coleoptera</taxon>
        <taxon>Polyphaga</taxon>
        <taxon>Cucujiformia</taxon>
        <taxon>Chrysomeloidea</taxon>
        <taxon>Chrysomelidae</taxon>
        <taxon>Bruchinae</taxon>
        <taxon>Bruchini</taxon>
        <taxon>Callosobruchus</taxon>
    </lineage>
</organism>
<dbReference type="Proteomes" id="UP000410492">
    <property type="component" value="Unassembled WGS sequence"/>
</dbReference>
<proteinExistence type="predicted"/>